<comment type="caution">
    <text evidence="1">The sequence shown here is derived from an EMBL/GenBank/DDBJ whole genome shotgun (WGS) entry which is preliminary data.</text>
</comment>
<evidence type="ECO:0000313" key="2">
    <source>
        <dbReference type="Proteomes" id="UP000231069"/>
    </source>
</evidence>
<reference evidence="2" key="1">
    <citation type="submission" date="2017-09" db="EMBL/GenBank/DDBJ databases">
        <title>Depth-based differentiation of microbial function through sediment-hosted aquifers and enrichment of novel symbionts in the deep terrestrial subsurface.</title>
        <authorList>
            <person name="Probst A.J."/>
            <person name="Ladd B."/>
            <person name="Jarett J.K."/>
            <person name="Geller-Mcgrath D.E."/>
            <person name="Sieber C.M.K."/>
            <person name="Emerson J.B."/>
            <person name="Anantharaman K."/>
            <person name="Thomas B.C."/>
            <person name="Malmstrom R."/>
            <person name="Stieglmeier M."/>
            <person name="Klingl A."/>
            <person name="Woyke T."/>
            <person name="Ryan C.M."/>
            <person name="Banfield J.F."/>
        </authorList>
    </citation>
    <scope>NUCLEOTIDE SEQUENCE [LARGE SCALE GENOMIC DNA]</scope>
</reference>
<proteinExistence type="predicted"/>
<gene>
    <name evidence="1" type="ORF">COY59_01090</name>
</gene>
<organism evidence="1 2">
    <name type="scientific">Candidatus Gottesmanbacteria bacterium CG_4_10_14_0_8_um_filter_37_24</name>
    <dbReference type="NCBI Taxonomy" id="1974574"/>
    <lineage>
        <taxon>Bacteria</taxon>
        <taxon>Candidatus Gottesmaniibacteriota</taxon>
    </lineage>
</organism>
<dbReference type="AlphaFoldDB" id="A0A2M7RS93"/>
<dbReference type="Proteomes" id="UP000231069">
    <property type="component" value="Unassembled WGS sequence"/>
</dbReference>
<name>A0A2M7RS93_9BACT</name>
<protein>
    <submittedName>
        <fullName evidence="1">Uncharacterized protein</fullName>
    </submittedName>
</protein>
<accession>A0A2M7RS93</accession>
<evidence type="ECO:0000313" key="1">
    <source>
        <dbReference type="EMBL" id="PIZ03136.1"/>
    </source>
</evidence>
<dbReference type="EMBL" id="PFMK01000021">
    <property type="protein sequence ID" value="PIZ03136.1"/>
    <property type="molecule type" value="Genomic_DNA"/>
</dbReference>
<sequence>MTYEIIKSPLAGPGNLRYAVCKNTGIAEAEERRVGEQNAHAEDPVMRRDLTLPDAVQIAGGMGCNVGDLIIVGYDARIDDSNYRG</sequence>